<feature type="non-terminal residue" evidence="2">
    <location>
        <position position="1"/>
    </location>
</feature>
<dbReference type="Proteomes" id="UP001482620">
    <property type="component" value="Unassembled WGS sequence"/>
</dbReference>
<proteinExistence type="predicted"/>
<comment type="caution">
    <text evidence="2">The sequence shown here is derived from an EMBL/GenBank/DDBJ whole genome shotgun (WGS) entry which is preliminary data.</text>
</comment>
<sequence>RKWAEKEEGRHAAKLPGSGIEPRTAASRTIASADGAHALPLQHTMLPLAQPHRFYSPPFPSN</sequence>
<evidence type="ECO:0000256" key="1">
    <source>
        <dbReference type="SAM" id="MobiDB-lite"/>
    </source>
</evidence>
<feature type="compositionally biased region" description="Basic and acidic residues" evidence="1">
    <location>
        <begin position="1"/>
        <end position="11"/>
    </location>
</feature>
<protein>
    <submittedName>
        <fullName evidence="2">Uncharacterized protein</fullName>
    </submittedName>
</protein>
<gene>
    <name evidence="2" type="ORF">ILYODFUR_035149</name>
</gene>
<evidence type="ECO:0000313" key="2">
    <source>
        <dbReference type="EMBL" id="MEQ2223280.1"/>
    </source>
</evidence>
<keyword evidence="3" id="KW-1185">Reference proteome</keyword>
<accession>A0ABV0SSU6</accession>
<dbReference type="EMBL" id="JAHRIQ010006586">
    <property type="protein sequence ID" value="MEQ2223280.1"/>
    <property type="molecule type" value="Genomic_DNA"/>
</dbReference>
<reference evidence="2 3" key="1">
    <citation type="submission" date="2021-06" db="EMBL/GenBank/DDBJ databases">
        <authorList>
            <person name="Palmer J.M."/>
        </authorList>
    </citation>
    <scope>NUCLEOTIDE SEQUENCE [LARGE SCALE GENOMIC DNA]</scope>
    <source>
        <strain evidence="3">if_2019</strain>
        <tissue evidence="2">Muscle</tissue>
    </source>
</reference>
<evidence type="ECO:0000313" key="3">
    <source>
        <dbReference type="Proteomes" id="UP001482620"/>
    </source>
</evidence>
<name>A0ABV0SSU6_9TELE</name>
<organism evidence="2 3">
    <name type="scientific">Ilyodon furcidens</name>
    <name type="common">goldbreast splitfin</name>
    <dbReference type="NCBI Taxonomy" id="33524"/>
    <lineage>
        <taxon>Eukaryota</taxon>
        <taxon>Metazoa</taxon>
        <taxon>Chordata</taxon>
        <taxon>Craniata</taxon>
        <taxon>Vertebrata</taxon>
        <taxon>Euteleostomi</taxon>
        <taxon>Actinopterygii</taxon>
        <taxon>Neopterygii</taxon>
        <taxon>Teleostei</taxon>
        <taxon>Neoteleostei</taxon>
        <taxon>Acanthomorphata</taxon>
        <taxon>Ovalentaria</taxon>
        <taxon>Atherinomorphae</taxon>
        <taxon>Cyprinodontiformes</taxon>
        <taxon>Goodeidae</taxon>
        <taxon>Ilyodon</taxon>
    </lineage>
</organism>
<feature type="region of interest" description="Disordered" evidence="1">
    <location>
        <begin position="1"/>
        <end position="26"/>
    </location>
</feature>